<reference evidence="1 2" key="1">
    <citation type="submission" date="2018-06" db="EMBL/GenBank/DDBJ databases">
        <authorList>
            <consortium name="Pathogen Informatics"/>
            <person name="Doyle S."/>
        </authorList>
    </citation>
    <scope>NUCLEOTIDE SEQUENCE [LARGE SCALE GENOMIC DNA]</scope>
    <source>
        <strain evidence="1 2">NCTC12410</strain>
    </source>
</reference>
<evidence type="ECO:0000313" key="1">
    <source>
        <dbReference type="EMBL" id="STO96357.1"/>
    </source>
</evidence>
<sequence length="77" mass="8709">MNEMDNFNMTFSTLGKGSSVFFSVNGGFVILSVNGNKVLADLYSNDGDEACEKFEFDSLEEAKYFVLKMRQENSDRE</sequence>
<proteinExistence type="predicted"/>
<accession>A0A377J1K4</accession>
<dbReference type="Proteomes" id="UP000254841">
    <property type="component" value="Unassembled WGS sequence"/>
</dbReference>
<dbReference type="RefSeq" id="WP_115010696.1">
    <property type="nucleotide sequence ID" value="NZ_UGHV01000001.1"/>
</dbReference>
<gene>
    <name evidence="1" type="ORF">NCTC12410_00168</name>
</gene>
<dbReference type="AlphaFoldDB" id="A0A377J1K4"/>
<protein>
    <submittedName>
        <fullName evidence="1">Uncharacterized protein</fullName>
    </submittedName>
</protein>
<organism evidence="1 2">
    <name type="scientific">Helicobacter canis</name>
    <dbReference type="NCBI Taxonomy" id="29419"/>
    <lineage>
        <taxon>Bacteria</taxon>
        <taxon>Pseudomonadati</taxon>
        <taxon>Campylobacterota</taxon>
        <taxon>Epsilonproteobacteria</taxon>
        <taxon>Campylobacterales</taxon>
        <taxon>Helicobacteraceae</taxon>
        <taxon>Helicobacter</taxon>
    </lineage>
</organism>
<dbReference type="EMBL" id="UGHV01000001">
    <property type="protein sequence ID" value="STO96357.1"/>
    <property type="molecule type" value="Genomic_DNA"/>
</dbReference>
<evidence type="ECO:0000313" key="2">
    <source>
        <dbReference type="Proteomes" id="UP000254841"/>
    </source>
</evidence>
<name>A0A377J1K4_9HELI</name>